<dbReference type="PANTHER" id="PTHR47274:SF18">
    <property type="entry name" value="DOMAIN-CONTAINING PROTEIN, PUTATIVE ISOFORM 1-RELATED"/>
    <property type="match status" value="1"/>
</dbReference>
<proteinExistence type="predicted"/>
<feature type="compositionally biased region" description="Polar residues" evidence="3">
    <location>
        <begin position="89"/>
        <end position="101"/>
    </location>
</feature>
<sequence>MEFHHHHHLLLQNLFNLCPLLSSSAALLFFRKRKKKMDCSICSSMPFILRPPRNTICGTCYEGARNVITLMNKLEIDHHCKSTDKATPAPSSSPNSCKQQPLGNLSKWMTSMKEIEEDLNKKISFLSGLIVAFRDQIHTDIQLKPGNDGPSIPAHGALLAARSEIFRNMLDSDGCKAPPSDTITLSELNTEELESLLEFLYSGNLGWDKLEKHVYSLFLAADKYEIPYLQDFCERYMLSSLNASNVLEILEISDVCSNKALKEIALNFIIRNMEDIVFSPKYEVFAPKNPHLGLQITRAFLMDAKTKRINGV</sequence>
<reference evidence="6 7" key="1">
    <citation type="journal article" date="2012" name="Nature">
        <title>Repeated polyploidization of Gossypium genomes and the evolution of spinnable cotton fibres.</title>
        <authorList>
            <person name="Paterson A.H."/>
            <person name="Wendel J.F."/>
            <person name="Gundlach H."/>
            <person name="Guo H."/>
            <person name="Jenkins J."/>
            <person name="Jin D."/>
            <person name="Llewellyn D."/>
            <person name="Showmaker K.C."/>
            <person name="Shu S."/>
            <person name="Udall J."/>
            <person name="Yoo M.J."/>
            <person name="Byers R."/>
            <person name="Chen W."/>
            <person name="Doron-Faigenboim A."/>
            <person name="Duke M.V."/>
            <person name="Gong L."/>
            <person name="Grimwood J."/>
            <person name="Grover C."/>
            <person name="Grupp K."/>
            <person name="Hu G."/>
            <person name="Lee T.H."/>
            <person name="Li J."/>
            <person name="Lin L."/>
            <person name="Liu T."/>
            <person name="Marler B.S."/>
            <person name="Page J.T."/>
            <person name="Roberts A.W."/>
            <person name="Romanel E."/>
            <person name="Sanders W.S."/>
            <person name="Szadkowski E."/>
            <person name="Tan X."/>
            <person name="Tang H."/>
            <person name="Xu C."/>
            <person name="Wang J."/>
            <person name="Wang Z."/>
            <person name="Zhang D."/>
            <person name="Zhang L."/>
            <person name="Ashrafi H."/>
            <person name="Bedon F."/>
            <person name="Bowers J.E."/>
            <person name="Brubaker C.L."/>
            <person name="Chee P.W."/>
            <person name="Das S."/>
            <person name="Gingle A.R."/>
            <person name="Haigler C.H."/>
            <person name="Harker D."/>
            <person name="Hoffmann L.V."/>
            <person name="Hovav R."/>
            <person name="Jones D.C."/>
            <person name="Lemke C."/>
            <person name="Mansoor S."/>
            <person name="ur Rahman M."/>
            <person name="Rainville L.N."/>
            <person name="Rambani A."/>
            <person name="Reddy U.K."/>
            <person name="Rong J.K."/>
            <person name="Saranga Y."/>
            <person name="Scheffler B.E."/>
            <person name="Scheffler J.A."/>
            <person name="Stelly D.M."/>
            <person name="Triplett B.A."/>
            <person name="Van Deynze A."/>
            <person name="Vaslin M.F."/>
            <person name="Waghmare V.N."/>
            <person name="Walford S.A."/>
            <person name="Wright R.J."/>
            <person name="Zaki E.A."/>
            <person name="Zhang T."/>
            <person name="Dennis E.S."/>
            <person name="Mayer K.F."/>
            <person name="Peterson D.G."/>
            <person name="Rokhsar D.S."/>
            <person name="Wang X."/>
            <person name="Schmutz J."/>
        </authorList>
    </citation>
    <scope>NUCLEOTIDE SEQUENCE [LARGE SCALE GENOMIC DNA]</scope>
</reference>
<comment type="pathway">
    <text evidence="2">Protein modification; protein ubiquitination.</text>
</comment>
<dbReference type="Proteomes" id="UP000032304">
    <property type="component" value="Chromosome 12"/>
</dbReference>
<keyword evidence="7" id="KW-1185">Reference proteome</keyword>
<dbReference type="EMBL" id="CM001751">
    <property type="protein sequence ID" value="KJB74969.1"/>
    <property type="molecule type" value="Genomic_DNA"/>
</dbReference>
<dbReference type="eggNOG" id="KOG1987">
    <property type="taxonomic scope" value="Eukaryota"/>
</dbReference>
<dbReference type="Gene3D" id="1.25.40.420">
    <property type="match status" value="1"/>
</dbReference>
<evidence type="ECO:0000256" key="1">
    <source>
        <dbReference type="ARBA" id="ARBA00002668"/>
    </source>
</evidence>
<feature type="domain" description="BTB" evidence="5">
    <location>
        <begin position="139"/>
        <end position="209"/>
    </location>
</feature>
<dbReference type="Gene3D" id="3.30.710.10">
    <property type="entry name" value="Potassium Channel Kv1.1, Chain A"/>
    <property type="match status" value="1"/>
</dbReference>
<accession>A0A0D2V0L6</accession>
<dbReference type="Pfam" id="PF00651">
    <property type="entry name" value="BTB"/>
    <property type="match status" value="1"/>
</dbReference>
<dbReference type="UniPathway" id="UPA00143"/>
<protein>
    <recommendedName>
        <fullName evidence="5">BTB domain-containing protein</fullName>
    </recommendedName>
</protein>
<dbReference type="SUPFAM" id="SSF54695">
    <property type="entry name" value="POZ domain"/>
    <property type="match status" value="1"/>
</dbReference>
<dbReference type="PROSITE" id="PS50097">
    <property type="entry name" value="BTB"/>
    <property type="match status" value="1"/>
</dbReference>
<gene>
    <name evidence="6" type="ORF">B456_012G016300</name>
</gene>
<dbReference type="InterPro" id="IPR000210">
    <property type="entry name" value="BTB/POZ_dom"/>
</dbReference>
<keyword evidence="4" id="KW-0732">Signal</keyword>
<dbReference type="GO" id="GO:0016567">
    <property type="term" value="P:protein ubiquitination"/>
    <property type="evidence" value="ECO:0007669"/>
    <property type="project" value="UniProtKB-UniPathway"/>
</dbReference>
<dbReference type="PANTHER" id="PTHR47274">
    <property type="entry name" value="BTB/POZ DOMAIN CONTAINING PROTEIN, EXPRESSED-RELATED"/>
    <property type="match status" value="1"/>
</dbReference>
<dbReference type="STRING" id="29730.A0A0D2V0L6"/>
<dbReference type="Gramene" id="KJB74969">
    <property type="protein sequence ID" value="KJB74969"/>
    <property type="gene ID" value="B456_012G016300"/>
</dbReference>
<evidence type="ECO:0000256" key="4">
    <source>
        <dbReference type="SAM" id="SignalP"/>
    </source>
</evidence>
<feature type="signal peptide" evidence="4">
    <location>
        <begin position="1"/>
        <end position="25"/>
    </location>
</feature>
<dbReference type="SMART" id="SM00225">
    <property type="entry name" value="BTB"/>
    <property type="match status" value="1"/>
</dbReference>
<dbReference type="InterPro" id="IPR011333">
    <property type="entry name" value="SKP1/BTB/POZ_sf"/>
</dbReference>
<evidence type="ECO:0000313" key="7">
    <source>
        <dbReference type="Proteomes" id="UP000032304"/>
    </source>
</evidence>
<comment type="function">
    <text evidence="1">May act as a substrate-specific adapter of an E3 ubiquitin-protein ligase complex (CUL3-RBX1-BTB) which mediates the ubiquitination and subsequent proteasomal degradation of target proteins.</text>
</comment>
<evidence type="ECO:0000256" key="3">
    <source>
        <dbReference type="SAM" id="MobiDB-lite"/>
    </source>
</evidence>
<evidence type="ECO:0000256" key="2">
    <source>
        <dbReference type="ARBA" id="ARBA00004906"/>
    </source>
</evidence>
<evidence type="ECO:0000313" key="6">
    <source>
        <dbReference type="EMBL" id="KJB74969.1"/>
    </source>
</evidence>
<name>A0A0D2V0L6_GOSRA</name>
<dbReference type="InterPro" id="IPR044784">
    <property type="entry name" value="At1g01640-like"/>
</dbReference>
<organism evidence="6 7">
    <name type="scientific">Gossypium raimondii</name>
    <name type="common">Peruvian cotton</name>
    <name type="synonym">Gossypium klotzschianum subsp. raimondii</name>
    <dbReference type="NCBI Taxonomy" id="29730"/>
    <lineage>
        <taxon>Eukaryota</taxon>
        <taxon>Viridiplantae</taxon>
        <taxon>Streptophyta</taxon>
        <taxon>Embryophyta</taxon>
        <taxon>Tracheophyta</taxon>
        <taxon>Spermatophyta</taxon>
        <taxon>Magnoliopsida</taxon>
        <taxon>eudicotyledons</taxon>
        <taxon>Gunneridae</taxon>
        <taxon>Pentapetalae</taxon>
        <taxon>rosids</taxon>
        <taxon>malvids</taxon>
        <taxon>Malvales</taxon>
        <taxon>Malvaceae</taxon>
        <taxon>Malvoideae</taxon>
        <taxon>Gossypium</taxon>
    </lineage>
</organism>
<feature type="chain" id="PRO_5002268984" description="BTB domain-containing protein" evidence="4">
    <location>
        <begin position="26"/>
        <end position="312"/>
    </location>
</feature>
<evidence type="ECO:0000259" key="5">
    <source>
        <dbReference type="PROSITE" id="PS50097"/>
    </source>
</evidence>
<feature type="region of interest" description="Disordered" evidence="3">
    <location>
        <begin position="82"/>
        <end position="101"/>
    </location>
</feature>
<dbReference type="CDD" id="cd14733">
    <property type="entry name" value="BACK"/>
    <property type="match status" value="1"/>
</dbReference>
<dbReference type="AlphaFoldDB" id="A0A0D2V0L6"/>